<dbReference type="Proteomes" id="UP000245921">
    <property type="component" value="Unassembled WGS sequence"/>
</dbReference>
<name>A0AA45C7E2_9BACT</name>
<dbReference type="InterPro" id="IPR018649">
    <property type="entry name" value="SHOCT"/>
</dbReference>
<keyword evidence="1" id="KW-0812">Transmembrane</keyword>
<dbReference type="AlphaFoldDB" id="A0AA45C7E2"/>
<feature type="transmembrane region" description="Helical" evidence="1">
    <location>
        <begin position="12"/>
        <end position="31"/>
    </location>
</feature>
<keyword evidence="1" id="KW-0472">Membrane</keyword>
<evidence type="ECO:0000256" key="1">
    <source>
        <dbReference type="SAM" id="Phobius"/>
    </source>
</evidence>
<organism evidence="3 4">
    <name type="scientific">Oceanotoga teriensis</name>
    <dbReference type="NCBI Taxonomy" id="515440"/>
    <lineage>
        <taxon>Bacteria</taxon>
        <taxon>Thermotogati</taxon>
        <taxon>Thermotogota</taxon>
        <taxon>Thermotogae</taxon>
        <taxon>Petrotogales</taxon>
        <taxon>Petrotogaceae</taxon>
        <taxon>Oceanotoga</taxon>
    </lineage>
</organism>
<evidence type="ECO:0000313" key="4">
    <source>
        <dbReference type="Proteomes" id="UP000245921"/>
    </source>
</evidence>
<sequence length="84" mass="10225">MMHYYSNGFFGGGFMFFILIVIIIAIVWIIFRNENNNRNYYENRYRNIPNDNIDDNSLKILNERYAKGEISEDEYLRMKENIKK</sequence>
<proteinExistence type="predicted"/>
<comment type="caution">
    <text evidence="3">The sequence shown here is derived from an EMBL/GenBank/DDBJ whole genome shotgun (WGS) entry which is preliminary data.</text>
</comment>
<protein>
    <submittedName>
        <fullName evidence="3">Membrane protein</fullName>
    </submittedName>
</protein>
<reference evidence="3 4" key="1">
    <citation type="submission" date="2018-05" db="EMBL/GenBank/DDBJ databases">
        <title>Genomic Encyclopedia of Type Strains, Phase IV (KMG-IV): sequencing the most valuable type-strain genomes for metagenomic binning, comparative biology and taxonomic classification.</title>
        <authorList>
            <person name="Goeker M."/>
        </authorList>
    </citation>
    <scope>NUCLEOTIDE SEQUENCE [LARGE SCALE GENOMIC DNA]</scope>
    <source>
        <strain evidence="3 4">DSM 24906</strain>
    </source>
</reference>
<accession>A0AA45C7E2</accession>
<dbReference type="Pfam" id="PF09851">
    <property type="entry name" value="SHOCT"/>
    <property type="match status" value="1"/>
</dbReference>
<keyword evidence="4" id="KW-1185">Reference proteome</keyword>
<feature type="domain" description="SHOCT" evidence="2">
    <location>
        <begin position="58"/>
        <end position="80"/>
    </location>
</feature>
<evidence type="ECO:0000313" key="3">
    <source>
        <dbReference type="EMBL" id="PWJ95395.1"/>
    </source>
</evidence>
<gene>
    <name evidence="3" type="ORF">C7380_10522</name>
</gene>
<keyword evidence="1" id="KW-1133">Transmembrane helix</keyword>
<evidence type="ECO:0000259" key="2">
    <source>
        <dbReference type="Pfam" id="PF09851"/>
    </source>
</evidence>
<dbReference type="EMBL" id="QGGI01000005">
    <property type="protein sequence ID" value="PWJ95395.1"/>
    <property type="molecule type" value="Genomic_DNA"/>
</dbReference>